<dbReference type="EMBL" id="CP022163">
    <property type="protein sequence ID" value="ATB27527.1"/>
    <property type="molecule type" value="Genomic_DNA"/>
</dbReference>
<dbReference type="InterPro" id="IPR036097">
    <property type="entry name" value="HisK_dim/P_sf"/>
</dbReference>
<dbReference type="PRINTS" id="PR00344">
    <property type="entry name" value="BCTRLSENSOR"/>
</dbReference>
<dbReference type="EC" id="2.7.13.3" evidence="2"/>
<gene>
    <name evidence="9" type="ORF">MEBOL_000970</name>
</gene>
<sequence length="793" mass="88925">MTTAGGHGREMRSDASECSLPGLLIQVGESIHATLMVDAQGRIGRMDGALADASGWGSEVPPEGRALEEVLRRLPWLVKALRTALAGSETVCEGGERDQRTRALVLPVFANDGCCLGACACVRASEPVSVESAHHEALERALSQTQKQYEDLINTIDGIVWEADVSFRFTFVNEQSERLLGYPPLQWRQEPDFWKNHIHPEDRDWAHAYFMKATREHRPYEFEYRMLASDGRVVWLRTIVTVLVEEGRPLMLRGIMVDVTEQRRAREKLEQTASLLRATFESIVDGVLVVDVNRRITTCNKRFQQLWKLPDDVLLGGLSAEKSLVAAAPLVKDPERFAARIREVYATPDLEDVDTVELRDGRTLERSTRPQRMGNAIIGRIWSYRDVTAERLAKAAQERLLAAEQRAREQLEESFAVLDTFLNNSPIGMGFLDRDLRIIRINDALAALHGKTRREEIGRMFREQIPRVADTMEPLIRQVLETGEPIIGYDTALEVPATPGQLRYWRVSYYPVRMPSGRIVGVGAVVVELTAERRAQQERERLLREAHEAIRIRDDFLSVASHELRTPLTPLKLHLQMLKQRSASGQPIPPHSAEKALTQVQRLTGLISDMLDSSRIEAGRLELERESLSLLALVRDVLADFRLICPHHPLEYEECAEELVVLGDRGRLRQVLTNLLENALKYSPMKGPIRVTLSRKGTEALVSVSDTGIGIPVDQQAHLFERFFRARNAPVSGFGGLGLGLYICRHIIERHGGRIWAESQGDQGSTFRFTLPVAAPALPSSPTDPGGRSAPGR</sequence>
<dbReference type="SMART" id="SM00086">
    <property type="entry name" value="PAC"/>
    <property type="match status" value="1"/>
</dbReference>
<feature type="domain" description="PAC" evidence="8">
    <location>
        <begin position="489"/>
        <end position="541"/>
    </location>
</feature>
<dbReference type="SMART" id="SM00387">
    <property type="entry name" value="HATPase_c"/>
    <property type="match status" value="1"/>
</dbReference>
<dbReference type="InterPro" id="IPR003594">
    <property type="entry name" value="HATPase_dom"/>
</dbReference>
<evidence type="ECO:0000259" key="8">
    <source>
        <dbReference type="PROSITE" id="PS50113"/>
    </source>
</evidence>
<evidence type="ECO:0000256" key="2">
    <source>
        <dbReference type="ARBA" id="ARBA00012438"/>
    </source>
</evidence>
<evidence type="ECO:0000256" key="3">
    <source>
        <dbReference type="ARBA" id="ARBA00022553"/>
    </source>
</evidence>
<evidence type="ECO:0000256" key="1">
    <source>
        <dbReference type="ARBA" id="ARBA00000085"/>
    </source>
</evidence>
<protein>
    <recommendedName>
        <fullName evidence="2">histidine kinase</fullName>
        <ecNumber evidence="2">2.7.13.3</ecNumber>
    </recommendedName>
</protein>
<dbReference type="InterPro" id="IPR004358">
    <property type="entry name" value="Sig_transdc_His_kin-like_C"/>
</dbReference>
<dbReference type="PROSITE" id="PS50113">
    <property type="entry name" value="PAC"/>
    <property type="match status" value="2"/>
</dbReference>
<dbReference type="InterPro" id="IPR001610">
    <property type="entry name" value="PAC"/>
</dbReference>
<dbReference type="InterPro" id="IPR000700">
    <property type="entry name" value="PAS-assoc_C"/>
</dbReference>
<dbReference type="PROSITE" id="PS50109">
    <property type="entry name" value="HIS_KIN"/>
    <property type="match status" value="1"/>
</dbReference>
<dbReference type="InterPro" id="IPR013656">
    <property type="entry name" value="PAS_4"/>
</dbReference>
<evidence type="ECO:0000259" key="6">
    <source>
        <dbReference type="PROSITE" id="PS50109"/>
    </source>
</evidence>
<evidence type="ECO:0000313" key="9">
    <source>
        <dbReference type="EMBL" id="ATB27527.1"/>
    </source>
</evidence>
<dbReference type="InterPro" id="IPR000014">
    <property type="entry name" value="PAS"/>
</dbReference>
<dbReference type="Gene3D" id="3.30.450.20">
    <property type="entry name" value="PAS domain"/>
    <property type="match status" value="3"/>
</dbReference>
<dbReference type="CDD" id="cd00075">
    <property type="entry name" value="HATPase"/>
    <property type="match status" value="1"/>
</dbReference>
<proteinExistence type="predicted"/>
<dbReference type="SUPFAM" id="SSF47384">
    <property type="entry name" value="Homodimeric domain of signal transducing histidine kinase"/>
    <property type="match status" value="1"/>
</dbReference>
<dbReference type="CDD" id="cd00082">
    <property type="entry name" value="HisKA"/>
    <property type="match status" value="1"/>
</dbReference>
<dbReference type="PANTHER" id="PTHR43047:SF72">
    <property type="entry name" value="OSMOSENSING HISTIDINE PROTEIN KINASE SLN1"/>
    <property type="match status" value="1"/>
</dbReference>
<evidence type="ECO:0000256" key="4">
    <source>
        <dbReference type="ARBA" id="ARBA00022679"/>
    </source>
</evidence>
<dbReference type="Pfam" id="PF00512">
    <property type="entry name" value="HisKA"/>
    <property type="match status" value="1"/>
</dbReference>
<keyword evidence="4" id="KW-0808">Transferase</keyword>
<dbReference type="InterPro" id="IPR013655">
    <property type="entry name" value="PAS_fold_3"/>
</dbReference>
<evidence type="ECO:0000256" key="5">
    <source>
        <dbReference type="ARBA" id="ARBA00022777"/>
    </source>
</evidence>
<comment type="catalytic activity">
    <reaction evidence="1">
        <text>ATP + protein L-histidine = ADP + protein N-phospho-L-histidine.</text>
        <dbReference type="EC" id="2.7.13.3"/>
    </reaction>
</comment>
<evidence type="ECO:0000259" key="7">
    <source>
        <dbReference type="PROSITE" id="PS50112"/>
    </source>
</evidence>
<reference evidence="9 10" key="1">
    <citation type="submission" date="2017-06" db="EMBL/GenBank/DDBJ databases">
        <authorList>
            <person name="Kim H.J."/>
            <person name="Triplett B.A."/>
        </authorList>
    </citation>
    <scope>NUCLEOTIDE SEQUENCE [LARGE SCALE GENOMIC DNA]</scope>
    <source>
        <strain evidence="9 10">DSM 14713</strain>
    </source>
</reference>
<organism evidence="9 10">
    <name type="scientific">Melittangium boletus DSM 14713</name>
    <dbReference type="NCBI Taxonomy" id="1294270"/>
    <lineage>
        <taxon>Bacteria</taxon>
        <taxon>Pseudomonadati</taxon>
        <taxon>Myxococcota</taxon>
        <taxon>Myxococcia</taxon>
        <taxon>Myxococcales</taxon>
        <taxon>Cystobacterineae</taxon>
        <taxon>Archangiaceae</taxon>
        <taxon>Melittangium</taxon>
    </lineage>
</organism>
<dbReference type="GO" id="GO:0009927">
    <property type="term" value="F:histidine phosphotransfer kinase activity"/>
    <property type="evidence" value="ECO:0007669"/>
    <property type="project" value="TreeGrafter"/>
</dbReference>
<dbReference type="CDD" id="cd00130">
    <property type="entry name" value="PAS"/>
    <property type="match status" value="2"/>
</dbReference>
<dbReference type="AlphaFoldDB" id="A0A250I8R9"/>
<feature type="domain" description="Histidine kinase" evidence="6">
    <location>
        <begin position="559"/>
        <end position="775"/>
    </location>
</feature>
<accession>A0A250I8R9</accession>
<dbReference type="Pfam" id="PF02518">
    <property type="entry name" value="HATPase_c"/>
    <property type="match status" value="1"/>
</dbReference>
<dbReference type="InterPro" id="IPR005467">
    <property type="entry name" value="His_kinase_dom"/>
</dbReference>
<dbReference type="SUPFAM" id="SSF55874">
    <property type="entry name" value="ATPase domain of HSP90 chaperone/DNA topoisomerase II/histidine kinase"/>
    <property type="match status" value="1"/>
</dbReference>
<dbReference type="SUPFAM" id="SSF55785">
    <property type="entry name" value="PYP-like sensor domain (PAS domain)"/>
    <property type="match status" value="3"/>
</dbReference>
<dbReference type="NCBIfam" id="TIGR00229">
    <property type="entry name" value="sensory_box"/>
    <property type="match status" value="2"/>
</dbReference>
<feature type="domain" description="PAC" evidence="8">
    <location>
        <begin position="220"/>
        <end position="271"/>
    </location>
</feature>
<feature type="domain" description="PAS" evidence="7">
    <location>
        <begin position="414"/>
        <end position="483"/>
    </location>
</feature>
<keyword evidence="3" id="KW-0597">Phosphoprotein</keyword>
<dbReference type="PANTHER" id="PTHR43047">
    <property type="entry name" value="TWO-COMPONENT HISTIDINE PROTEIN KINASE"/>
    <property type="match status" value="1"/>
</dbReference>
<evidence type="ECO:0000313" key="10">
    <source>
        <dbReference type="Proteomes" id="UP000217289"/>
    </source>
</evidence>
<dbReference type="GO" id="GO:0000155">
    <property type="term" value="F:phosphorelay sensor kinase activity"/>
    <property type="evidence" value="ECO:0007669"/>
    <property type="project" value="InterPro"/>
</dbReference>
<dbReference type="InterPro" id="IPR003661">
    <property type="entry name" value="HisK_dim/P_dom"/>
</dbReference>
<dbReference type="SMART" id="SM00091">
    <property type="entry name" value="PAS"/>
    <property type="match status" value="3"/>
</dbReference>
<dbReference type="SMART" id="SM00388">
    <property type="entry name" value="HisKA"/>
    <property type="match status" value="1"/>
</dbReference>
<dbReference type="PROSITE" id="PS50112">
    <property type="entry name" value="PAS"/>
    <property type="match status" value="2"/>
</dbReference>
<dbReference type="GO" id="GO:0005886">
    <property type="term" value="C:plasma membrane"/>
    <property type="evidence" value="ECO:0007669"/>
    <property type="project" value="TreeGrafter"/>
</dbReference>
<dbReference type="Pfam" id="PF08447">
    <property type="entry name" value="PAS_3"/>
    <property type="match status" value="1"/>
</dbReference>
<keyword evidence="10" id="KW-1185">Reference proteome</keyword>
<dbReference type="Pfam" id="PF12860">
    <property type="entry name" value="PAS_7"/>
    <property type="match status" value="1"/>
</dbReference>
<feature type="domain" description="PAS" evidence="7">
    <location>
        <begin position="145"/>
        <end position="217"/>
    </location>
</feature>
<dbReference type="FunFam" id="3.30.565.10:FF:000006">
    <property type="entry name" value="Sensor histidine kinase WalK"/>
    <property type="match status" value="1"/>
</dbReference>
<name>A0A250I8R9_9BACT</name>
<dbReference type="InterPro" id="IPR036890">
    <property type="entry name" value="HATPase_C_sf"/>
</dbReference>
<dbReference type="Proteomes" id="UP000217289">
    <property type="component" value="Chromosome"/>
</dbReference>
<dbReference type="Gene3D" id="3.30.565.10">
    <property type="entry name" value="Histidine kinase-like ATPase, C-terminal domain"/>
    <property type="match status" value="1"/>
</dbReference>
<dbReference type="InterPro" id="IPR035965">
    <property type="entry name" value="PAS-like_dom_sf"/>
</dbReference>
<dbReference type="Pfam" id="PF08448">
    <property type="entry name" value="PAS_4"/>
    <property type="match status" value="1"/>
</dbReference>
<dbReference type="KEGG" id="mbd:MEBOL_000970"/>
<keyword evidence="5 9" id="KW-0418">Kinase</keyword>
<dbReference type="Gene3D" id="1.10.287.130">
    <property type="match status" value="1"/>
</dbReference>